<evidence type="ECO:0000256" key="3">
    <source>
        <dbReference type="RuleBase" id="RU000363"/>
    </source>
</evidence>
<protein>
    <submittedName>
        <fullName evidence="4">Short-chain dehydrogenase/reductase</fullName>
    </submittedName>
</protein>
<dbReference type="SUPFAM" id="SSF51735">
    <property type="entry name" value="NAD(P)-binding Rossmann-fold domains"/>
    <property type="match status" value="1"/>
</dbReference>
<evidence type="ECO:0000313" key="4">
    <source>
        <dbReference type="EMBL" id="GLR25328.1"/>
    </source>
</evidence>
<gene>
    <name evidence="4" type="ORF">GCM10007875_04160</name>
</gene>
<evidence type="ECO:0000256" key="2">
    <source>
        <dbReference type="ARBA" id="ARBA00023002"/>
    </source>
</evidence>
<dbReference type="InterPro" id="IPR020904">
    <property type="entry name" value="Sc_DH/Rdtase_CS"/>
</dbReference>
<dbReference type="EMBL" id="BSOJ01000006">
    <property type="protein sequence ID" value="GLR25328.1"/>
    <property type="molecule type" value="Genomic_DNA"/>
</dbReference>
<name>A0ABQ5YLA2_9BURK</name>
<dbReference type="RefSeq" id="WP_284279672.1">
    <property type="nucleotide sequence ID" value="NZ_BSOJ01000006.1"/>
</dbReference>
<dbReference type="PANTHER" id="PTHR43391">
    <property type="entry name" value="RETINOL DEHYDROGENASE-RELATED"/>
    <property type="match status" value="1"/>
</dbReference>
<dbReference type="InterPro" id="IPR036291">
    <property type="entry name" value="NAD(P)-bd_dom_sf"/>
</dbReference>
<dbReference type="Gene3D" id="3.40.50.720">
    <property type="entry name" value="NAD(P)-binding Rossmann-like Domain"/>
    <property type="match status" value="1"/>
</dbReference>
<evidence type="ECO:0000256" key="1">
    <source>
        <dbReference type="ARBA" id="ARBA00006484"/>
    </source>
</evidence>
<keyword evidence="2" id="KW-0560">Oxidoreductase</keyword>
<comment type="caution">
    <text evidence="4">The sequence shown here is derived from an EMBL/GenBank/DDBJ whole genome shotgun (WGS) entry which is preliminary data.</text>
</comment>
<dbReference type="PROSITE" id="PS00061">
    <property type="entry name" value="ADH_SHORT"/>
    <property type="match status" value="1"/>
</dbReference>
<accession>A0ABQ5YLA2</accession>
<keyword evidence="5" id="KW-1185">Reference proteome</keyword>
<dbReference type="Proteomes" id="UP001156664">
    <property type="component" value="Unassembled WGS sequence"/>
</dbReference>
<reference evidence="5" key="1">
    <citation type="journal article" date="2019" name="Int. J. Syst. Evol. Microbiol.">
        <title>The Global Catalogue of Microorganisms (GCM) 10K type strain sequencing project: providing services to taxonomists for standard genome sequencing and annotation.</title>
        <authorList>
            <consortium name="The Broad Institute Genomics Platform"/>
            <consortium name="The Broad Institute Genome Sequencing Center for Infectious Disease"/>
            <person name="Wu L."/>
            <person name="Ma J."/>
        </authorList>
    </citation>
    <scope>NUCLEOTIDE SEQUENCE [LARGE SCALE GENOMIC DNA]</scope>
    <source>
        <strain evidence="5">NBRC 105857</strain>
    </source>
</reference>
<dbReference type="PRINTS" id="PR00081">
    <property type="entry name" value="GDHRDH"/>
</dbReference>
<dbReference type="Pfam" id="PF00106">
    <property type="entry name" value="adh_short"/>
    <property type="match status" value="1"/>
</dbReference>
<dbReference type="PANTHER" id="PTHR43391:SF82">
    <property type="entry name" value="OXIDOREDUCTASE SADH-RELATED"/>
    <property type="match status" value="1"/>
</dbReference>
<organism evidence="4 5">
    <name type="scientific">Limnobacter litoralis</name>
    <dbReference type="NCBI Taxonomy" id="481366"/>
    <lineage>
        <taxon>Bacteria</taxon>
        <taxon>Pseudomonadati</taxon>
        <taxon>Pseudomonadota</taxon>
        <taxon>Betaproteobacteria</taxon>
        <taxon>Burkholderiales</taxon>
        <taxon>Burkholderiaceae</taxon>
        <taxon>Limnobacter</taxon>
    </lineage>
</organism>
<comment type="similarity">
    <text evidence="1 3">Belongs to the short-chain dehydrogenases/reductases (SDR) family.</text>
</comment>
<dbReference type="PRINTS" id="PR00080">
    <property type="entry name" value="SDRFAMILY"/>
</dbReference>
<dbReference type="CDD" id="cd05233">
    <property type="entry name" value="SDR_c"/>
    <property type="match status" value="1"/>
</dbReference>
<sequence length="298" mass="32229">MKSFHGKVAAITGAASGMGRTLALQLAGEGCSLSLSDVDTKGLTETVKLAQNAAEKAGQSIKVTSQKLDVSNREAMYAWADKTVEDYGKVNLIFNNAGVAYATPIEHIDYDRFDWIMGINFWGVVYGTKAFLPHLKASGEGHIINTSSLFGLCAQPTQACYNSTKFAVRGFTESLRQELDMMNCGVSATSVHPGGIKTAIARKSVASPEIEEFTGADAEAGKEFFEKFFITSAEKAADIILKAVKKDKRRVLVGPDAVAMDAMVRTLPESYQAIVVGQMKKMRDKQLARKKRNAVKAA</sequence>
<evidence type="ECO:0000313" key="5">
    <source>
        <dbReference type="Proteomes" id="UP001156664"/>
    </source>
</evidence>
<proteinExistence type="inferred from homology"/>
<dbReference type="InterPro" id="IPR002347">
    <property type="entry name" value="SDR_fam"/>
</dbReference>